<dbReference type="AlphaFoldDB" id="A0A9P6BAK5"/>
<reference evidence="2" key="1">
    <citation type="journal article" date="2020" name="Nat. Commun.">
        <title>Large-scale genome sequencing of mycorrhizal fungi provides insights into the early evolution of symbiotic traits.</title>
        <authorList>
            <person name="Miyauchi S."/>
            <person name="Kiss E."/>
            <person name="Kuo A."/>
            <person name="Drula E."/>
            <person name="Kohler A."/>
            <person name="Sanchez-Garcia M."/>
            <person name="Morin E."/>
            <person name="Andreopoulos B."/>
            <person name="Barry K.W."/>
            <person name="Bonito G."/>
            <person name="Buee M."/>
            <person name="Carver A."/>
            <person name="Chen C."/>
            <person name="Cichocki N."/>
            <person name="Clum A."/>
            <person name="Culley D."/>
            <person name="Crous P.W."/>
            <person name="Fauchery L."/>
            <person name="Girlanda M."/>
            <person name="Hayes R.D."/>
            <person name="Keri Z."/>
            <person name="LaButti K."/>
            <person name="Lipzen A."/>
            <person name="Lombard V."/>
            <person name="Magnuson J."/>
            <person name="Maillard F."/>
            <person name="Murat C."/>
            <person name="Nolan M."/>
            <person name="Ohm R.A."/>
            <person name="Pangilinan J."/>
            <person name="Pereira M.F."/>
            <person name="Perotto S."/>
            <person name="Peter M."/>
            <person name="Pfister S."/>
            <person name="Riley R."/>
            <person name="Sitrit Y."/>
            <person name="Stielow J.B."/>
            <person name="Szollosi G."/>
            <person name="Zifcakova L."/>
            <person name="Stursova M."/>
            <person name="Spatafora J.W."/>
            <person name="Tedersoo L."/>
            <person name="Vaario L.M."/>
            <person name="Yamada A."/>
            <person name="Yan M."/>
            <person name="Wang P."/>
            <person name="Xu J."/>
            <person name="Bruns T."/>
            <person name="Baldrian P."/>
            <person name="Vilgalys R."/>
            <person name="Dunand C."/>
            <person name="Henrissat B."/>
            <person name="Grigoriev I.V."/>
            <person name="Hibbett D."/>
            <person name="Nagy L.G."/>
            <person name="Martin F.M."/>
        </authorList>
    </citation>
    <scope>NUCLEOTIDE SEQUENCE</scope>
    <source>
        <strain evidence="2">UP504</strain>
    </source>
</reference>
<protein>
    <submittedName>
        <fullName evidence="2">Uncharacterized protein</fullName>
    </submittedName>
</protein>
<organism evidence="2 3">
    <name type="scientific">Hydnum rufescens UP504</name>
    <dbReference type="NCBI Taxonomy" id="1448309"/>
    <lineage>
        <taxon>Eukaryota</taxon>
        <taxon>Fungi</taxon>
        <taxon>Dikarya</taxon>
        <taxon>Basidiomycota</taxon>
        <taxon>Agaricomycotina</taxon>
        <taxon>Agaricomycetes</taxon>
        <taxon>Cantharellales</taxon>
        <taxon>Hydnaceae</taxon>
        <taxon>Hydnum</taxon>
    </lineage>
</organism>
<evidence type="ECO:0000313" key="3">
    <source>
        <dbReference type="Proteomes" id="UP000886523"/>
    </source>
</evidence>
<gene>
    <name evidence="2" type="ORF">BS47DRAFT_23753</name>
</gene>
<comment type="caution">
    <text evidence="2">The sequence shown here is derived from an EMBL/GenBank/DDBJ whole genome shotgun (WGS) entry which is preliminary data.</text>
</comment>
<accession>A0A9P6BAK5</accession>
<keyword evidence="3" id="KW-1185">Reference proteome</keyword>
<evidence type="ECO:0000313" key="2">
    <source>
        <dbReference type="EMBL" id="KAF9519316.1"/>
    </source>
</evidence>
<proteinExistence type="predicted"/>
<dbReference type="Proteomes" id="UP000886523">
    <property type="component" value="Unassembled WGS sequence"/>
</dbReference>
<dbReference type="EMBL" id="MU128918">
    <property type="protein sequence ID" value="KAF9519316.1"/>
    <property type="molecule type" value="Genomic_DNA"/>
</dbReference>
<sequence length="58" mass="6042">MLQGVVLAVTQSGRNATSQCHIDVPTAPEKREAETSDTLQGARAYDGSPAKGPGFGLR</sequence>
<name>A0A9P6BAK5_9AGAM</name>
<evidence type="ECO:0000256" key="1">
    <source>
        <dbReference type="SAM" id="MobiDB-lite"/>
    </source>
</evidence>
<feature type="region of interest" description="Disordered" evidence="1">
    <location>
        <begin position="14"/>
        <end position="58"/>
    </location>
</feature>